<dbReference type="AlphaFoldDB" id="A0A9Q3DBF6"/>
<sequence>MLTLIDNKAGQLVMGVQKSIPLAFLKRDSGLGPLLKKHIAQTHKMVMKLMSKEEEHPARRIAHQEIREIQHQYKSAINLLVNRESLCRKLLLNPERVINYPVPPWNEPWRVNNLNKSNDEAKKAVLQLIDGVNLKEDIVIFTHGSDISGKGKGASAIVLSNNTITSRCIPNASPITNFKAERIGLCLAAEIINRKFKEMKLDKRKTIHSM</sequence>
<evidence type="ECO:0000313" key="1">
    <source>
        <dbReference type="EMBL" id="MBW0497102.1"/>
    </source>
</evidence>
<accession>A0A9Q3DBF6</accession>
<organism evidence="1 2">
    <name type="scientific">Austropuccinia psidii MF-1</name>
    <dbReference type="NCBI Taxonomy" id="1389203"/>
    <lineage>
        <taxon>Eukaryota</taxon>
        <taxon>Fungi</taxon>
        <taxon>Dikarya</taxon>
        <taxon>Basidiomycota</taxon>
        <taxon>Pucciniomycotina</taxon>
        <taxon>Pucciniomycetes</taxon>
        <taxon>Pucciniales</taxon>
        <taxon>Sphaerophragmiaceae</taxon>
        <taxon>Austropuccinia</taxon>
    </lineage>
</organism>
<comment type="caution">
    <text evidence="1">The sequence shown here is derived from an EMBL/GenBank/DDBJ whole genome shotgun (WGS) entry which is preliminary data.</text>
</comment>
<dbReference type="EMBL" id="AVOT02013998">
    <property type="protein sequence ID" value="MBW0497102.1"/>
    <property type="molecule type" value="Genomic_DNA"/>
</dbReference>
<proteinExistence type="predicted"/>
<name>A0A9Q3DBF6_9BASI</name>
<evidence type="ECO:0000313" key="2">
    <source>
        <dbReference type="Proteomes" id="UP000765509"/>
    </source>
</evidence>
<protein>
    <recommendedName>
        <fullName evidence="3">RNase H type-1 domain-containing protein</fullName>
    </recommendedName>
</protein>
<keyword evidence="2" id="KW-1185">Reference proteome</keyword>
<reference evidence="1" key="1">
    <citation type="submission" date="2021-03" db="EMBL/GenBank/DDBJ databases">
        <title>Draft genome sequence of rust myrtle Austropuccinia psidii MF-1, a brazilian biotype.</title>
        <authorList>
            <person name="Quecine M.C."/>
            <person name="Pachon D.M.R."/>
            <person name="Bonatelli M.L."/>
            <person name="Correr F.H."/>
            <person name="Franceschini L.M."/>
            <person name="Leite T.F."/>
            <person name="Margarido G.R.A."/>
            <person name="Almeida C.A."/>
            <person name="Ferrarezi J.A."/>
            <person name="Labate C.A."/>
        </authorList>
    </citation>
    <scope>NUCLEOTIDE SEQUENCE</scope>
    <source>
        <strain evidence="1">MF-1</strain>
    </source>
</reference>
<dbReference type="Proteomes" id="UP000765509">
    <property type="component" value="Unassembled WGS sequence"/>
</dbReference>
<dbReference type="OrthoDB" id="3051850at2759"/>
<evidence type="ECO:0008006" key="3">
    <source>
        <dbReference type="Google" id="ProtNLM"/>
    </source>
</evidence>
<gene>
    <name evidence="1" type="ORF">O181_036817</name>
</gene>